<evidence type="ECO:0000313" key="2">
    <source>
        <dbReference type="EMBL" id="KAK9506300.1"/>
    </source>
</evidence>
<protein>
    <submittedName>
        <fullName evidence="2">Uncharacterized protein</fullName>
    </submittedName>
</protein>
<feature type="transmembrane region" description="Helical" evidence="1">
    <location>
        <begin position="73"/>
        <end position="94"/>
    </location>
</feature>
<name>A0AAW1D7Z5_9HEMI</name>
<evidence type="ECO:0000256" key="1">
    <source>
        <dbReference type="SAM" id="Phobius"/>
    </source>
</evidence>
<organism evidence="2 3">
    <name type="scientific">Rhynocoris fuscipes</name>
    <dbReference type="NCBI Taxonomy" id="488301"/>
    <lineage>
        <taxon>Eukaryota</taxon>
        <taxon>Metazoa</taxon>
        <taxon>Ecdysozoa</taxon>
        <taxon>Arthropoda</taxon>
        <taxon>Hexapoda</taxon>
        <taxon>Insecta</taxon>
        <taxon>Pterygota</taxon>
        <taxon>Neoptera</taxon>
        <taxon>Paraneoptera</taxon>
        <taxon>Hemiptera</taxon>
        <taxon>Heteroptera</taxon>
        <taxon>Panheteroptera</taxon>
        <taxon>Cimicomorpha</taxon>
        <taxon>Reduviidae</taxon>
        <taxon>Harpactorinae</taxon>
        <taxon>Harpactorini</taxon>
        <taxon>Rhynocoris</taxon>
    </lineage>
</organism>
<gene>
    <name evidence="2" type="ORF">O3M35_008259</name>
</gene>
<keyword evidence="3" id="KW-1185">Reference proteome</keyword>
<dbReference type="EMBL" id="JAPXFL010000005">
    <property type="protein sequence ID" value="KAK9506300.1"/>
    <property type="molecule type" value="Genomic_DNA"/>
</dbReference>
<keyword evidence="1" id="KW-1133">Transmembrane helix</keyword>
<evidence type="ECO:0000313" key="3">
    <source>
        <dbReference type="Proteomes" id="UP001461498"/>
    </source>
</evidence>
<feature type="transmembrane region" description="Helical" evidence="1">
    <location>
        <begin position="214"/>
        <end position="238"/>
    </location>
</feature>
<reference evidence="2 3" key="1">
    <citation type="submission" date="2022-12" db="EMBL/GenBank/DDBJ databases">
        <title>Chromosome-level genome assembly of true bugs.</title>
        <authorList>
            <person name="Ma L."/>
            <person name="Li H."/>
        </authorList>
    </citation>
    <scope>NUCLEOTIDE SEQUENCE [LARGE SCALE GENOMIC DNA]</scope>
    <source>
        <strain evidence="2">Lab_2022b</strain>
    </source>
</reference>
<keyword evidence="1" id="KW-0812">Transmembrane</keyword>
<feature type="transmembrane region" description="Helical" evidence="1">
    <location>
        <begin position="7"/>
        <end position="32"/>
    </location>
</feature>
<proteinExistence type="predicted"/>
<accession>A0AAW1D7Z5</accession>
<keyword evidence="1" id="KW-0472">Membrane</keyword>
<feature type="transmembrane region" description="Helical" evidence="1">
    <location>
        <begin position="125"/>
        <end position="147"/>
    </location>
</feature>
<comment type="caution">
    <text evidence="2">The sequence shown here is derived from an EMBL/GenBank/DDBJ whole genome shotgun (WGS) entry which is preliminary data.</text>
</comment>
<sequence>MLPDSQLFLLYLSTTISSLISMISVLTAWIYWQRTLNTCHVYELDMQRNCGCILYGKWGVQYFRGGDSAFCQFVGLAPTIVILWSGVIAMYHGYRVHCSVKPAKVTLISKDGVQVINPQVWSKPLIVFTFIMSIAISILTFSIGVVLTDGYIKTCREYKKTVIKQLSANGNLAELIFDRMTCGTIYDFIDYLQPDPDFLEFQYRRGNWKLHTDLALTIALWCTWFTLGLYICIAIITFKCSRINKKRPVLNTDL</sequence>
<dbReference type="AlphaFoldDB" id="A0AAW1D7Z5"/>
<dbReference type="Proteomes" id="UP001461498">
    <property type="component" value="Unassembled WGS sequence"/>
</dbReference>